<dbReference type="Pfam" id="PF22513">
    <property type="entry name" value="FitA-like_RHH"/>
    <property type="match status" value="1"/>
</dbReference>
<protein>
    <submittedName>
        <fullName evidence="2">Ribbon-helix-helix protein, copG family</fullName>
    </submittedName>
</protein>
<reference evidence="3" key="1">
    <citation type="submission" date="2015-08" db="EMBL/GenBank/DDBJ databases">
        <authorList>
            <person name="Babu N.S."/>
            <person name="Beckwith C.J."/>
            <person name="Beseler K.G."/>
            <person name="Brison A."/>
            <person name="Carone J.V."/>
            <person name="Caskin T.P."/>
            <person name="Diamond M."/>
            <person name="Durham M.E."/>
            <person name="Foxe J.M."/>
            <person name="Go M."/>
            <person name="Henderson B.A."/>
            <person name="Jones I.B."/>
            <person name="McGettigan J.A."/>
            <person name="Micheletti S.J."/>
            <person name="Nasrallah M.E."/>
            <person name="Ortiz D."/>
            <person name="Piller C.R."/>
            <person name="Privatt S.R."/>
            <person name="Schneider S.L."/>
            <person name="Sharp S."/>
            <person name="Smith T.C."/>
            <person name="Stanton J.D."/>
            <person name="Ullery H.E."/>
            <person name="Wilson R.J."/>
            <person name="Serrano M.G."/>
            <person name="Buck G."/>
            <person name="Lee V."/>
            <person name="Wang Y."/>
            <person name="Carvalho R."/>
            <person name="Voegtly L."/>
            <person name="Shi R."/>
            <person name="Duckworth R."/>
            <person name="Johnson A."/>
            <person name="Loviza R."/>
            <person name="Walstead R."/>
            <person name="Shah Z."/>
            <person name="Kiflezghi M."/>
            <person name="Wade K."/>
            <person name="Ball S.L."/>
            <person name="Bradley K.W."/>
            <person name="Asai D.J."/>
            <person name="Bowman C.A."/>
            <person name="Russell D.A."/>
            <person name="Pope W.H."/>
            <person name="Jacobs-Sera D."/>
            <person name="Hendrix R.W."/>
            <person name="Hatfull G.F."/>
        </authorList>
    </citation>
    <scope>NUCLEOTIDE SEQUENCE [LARGE SCALE GENOMIC DNA]</scope>
    <source>
        <strain evidence="3">JCM 19170</strain>
    </source>
</reference>
<keyword evidence="3" id="KW-1185">Reference proteome</keyword>
<sequence length="76" mass="8913">MKALHIRNLSDDAHEALKRLAKQSHRSVQEYVRALIEREVRLSRPSPIEIARQWRSKLSGRPLGDTVEDVRKDRSR</sequence>
<dbReference type="InterPro" id="IPR010985">
    <property type="entry name" value="Ribbon_hlx_hlx"/>
</dbReference>
<dbReference type="SUPFAM" id="SSF47598">
    <property type="entry name" value="Ribbon-helix-helix"/>
    <property type="match status" value="1"/>
</dbReference>
<name>A0A0K6IYJ6_9PROT</name>
<evidence type="ECO:0000313" key="3">
    <source>
        <dbReference type="Proteomes" id="UP000182108"/>
    </source>
</evidence>
<dbReference type="RefSeq" id="WP_055424349.1">
    <property type="nucleotide sequence ID" value="NZ_CYHH01000021.1"/>
</dbReference>
<feature type="domain" description="Antitoxin FitA-like ribbon-helix-helix" evidence="1">
    <location>
        <begin position="3"/>
        <end position="40"/>
    </location>
</feature>
<organism evidence="2 3">
    <name type="scientific">Tepidiphilus thermophilus</name>
    <dbReference type="NCBI Taxonomy" id="876478"/>
    <lineage>
        <taxon>Bacteria</taxon>
        <taxon>Pseudomonadati</taxon>
        <taxon>Pseudomonadota</taxon>
        <taxon>Hydrogenophilia</taxon>
        <taxon>Hydrogenophilales</taxon>
        <taxon>Hydrogenophilaceae</taxon>
        <taxon>Tepidiphilus</taxon>
    </lineage>
</organism>
<dbReference type="GO" id="GO:0006355">
    <property type="term" value="P:regulation of DNA-templated transcription"/>
    <property type="evidence" value="ECO:0007669"/>
    <property type="project" value="InterPro"/>
</dbReference>
<dbReference type="Proteomes" id="UP000182108">
    <property type="component" value="Unassembled WGS sequence"/>
</dbReference>
<accession>A0A0K6IYJ6</accession>
<evidence type="ECO:0000313" key="2">
    <source>
        <dbReference type="EMBL" id="CUB08114.1"/>
    </source>
</evidence>
<dbReference type="EMBL" id="CYHH01000021">
    <property type="protein sequence ID" value="CUB08114.1"/>
    <property type="molecule type" value="Genomic_DNA"/>
</dbReference>
<dbReference type="InterPro" id="IPR053853">
    <property type="entry name" value="FitA-like_RHH"/>
</dbReference>
<proteinExistence type="predicted"/>
<evidence type="ECO:0000259" key="1">
    <source>
        <dbReference type="Pfam" id="PF22513"/>
    </source>
</evidence>
<dbReference type="AlphaFoldDB" id="A0A0K6IYJ6"/>
<gene>
    <name evidence="2" type="ORF">Ga0061068_12121</name>
</gene>